<proteinExistence type="predicted"/>
<reference evidence="1 2" key="1">
    <citation type="journal article" date="2019" name="Sci. Rep.">
        <title>Orb-weaving spider Araneus ventricosus genome elucidates the spidroin gene catalogue.</title>
        <authorList>
            <person name="Kono N."/>
            <person name="Nakamura H."/>
            <person name="Ohtoshi R."/>
            <person name="Moran D.A.P."/>
            <person name="Shinohara A."/>
            <person name="Yoshida Y."/>
            <person name="Fujiwara M."/>
            <person name="Mori M."/>
            <person name="Tomita M."/>
            <person name="Arakawa K."/>
        </authorList>
    </citation>
    <scope>NUCLEOTIDE SEQUENCE [LARGE SCALE GENOMIC DNA]</scope>
</reference>
<accession>A0A4Y2NMV0</accession>
<dbReference type="AlphaFoldDB" id="A0A4Y2NMV0"/>
<comment type="caution">
    <text evidence="1">The sequence shown here is derived from an EMBL/GenBank/DDBJ whole genome shotgun (WGS) entry which is preliminary data.</text>
</comment>
<organism evidence="1 2">
    <name type="scientific">Araneus ventricosus</name>
    <name type="common">Orbweaver spider</name>
    <name type="synonym">Epeira ventricosa</name>
    <dbReference type="NCBI Taxonomy" id="182803"/>
    <lineage>
        <taxon>Eukaryota</taxon>
        <taxon>Metazoa</taxon>
        <taxon>Ecdysozoa</taxon>
        <taxon>Arthropoda</taxon>
        <taxon>Chelicerata</taxon>
        <taxon>Arachnida</taxon>
        <taxon>Araneae</taxon>
        <taxon>Araneomorphae</taxon>
        <taxon>Entelegynae</taxon>
        <taxon>Araneoidea</taxon>
        <taxon>Araneidae</taxon>
        <taxon>Araneus</taxon>
    </lineage>
</organism>
<dbReference type="EMBL" id="BGPR01009329">
    <property type="protein sequence ID" value="GBN39337.1"/>
    <property type="molecule type" value="Genomic_DNA"/>
</dbReference>
<dbReference type="Proteomes" id="UP000499080">
    <property type="component" value="Unassembled WGS sequence"/>
</dbReference>
<name>A0A4Y2NMV0_ARAVE</name>
<keyword evidence="2" id="KW-1185">Reference proteome</keyword>
<evidence type="ECO:0000313" key="1">
    <source>
        <dbReference type="EMBL" id="GBN39337.1"/>
    </source>
</evidence>
<gene>
    <name evidence="1" type="ORF">AVEN_110112_1</name>
</gene>
<sequence length="91" mass="10317">MTLAPSWANPSLYQIWSSINFIKEGYFRNPCPDDTLNSLKCSAFAHCAGMFEEGGRRKIRNVLEALRGCLKRMVLLLLRNASFVEDGEPLH</sequence>
<evidence type="ECO:0000313" key="2">
    <source>
        <dbReference type="Proteomes" id="UP000499080"/>
    </source>
</evidence>
<protein>
    <submittedName>
        <fullName evidence="1">Uncharacterized protein</fullName>
    </submittedName>
</protein>